<feature type="region of interest" description="Disordered" evidence="1">
    <location>
        <begin position="120"/>
        <end position="193"/>
    </location>
</feature>
<gene>
    <name evidence="2" type="ORF">QCA50_002404</name>
</gene>
<protein>
    <submittedName>
        <fullName evidence="2">Uncharacterized protein</fullName>
    </submittedName>
</protein>
<dbReference type="Proteomes" id="UP001385951">
    <property type="component" value="Unassembled WGS sequence"/>
</dbReference>
<evidence type="ECO:0000256" key="1">
    <source>
        <dbReference type="SAM" id="MobiDB-lite"/>
    </source>
</evidence>
<keyword evidence="3" id="KW-1185">Reference proteome</keyword>
<organism evidence="2 3">
    <name type="scientific">Cerrena zonata</name>
    <dbReference type="NCBI Taxonomy" id="2478898"/>
    <lineage>
        <taxon>Eukaryota</taxon>
        <taxon>Fungi</taxon>
        <taxon>Dikarya</taxon>
        <taxon>Basidiomycota</taxon>
        <taxon>Agaricomycotina</taxon>
        <taxon>Agaricomycetes</taxon>
        <taxon>Polyporales</taxon>
        <taxon>Cerrenaceae</taxon>
        <taxon>Cerrena</taxon>
    </lineage>
</organism>
<accession>A0AAW0GZA2</accession>
<proteinExistence type="predicted"/>
<name>A0AAW0GZA2_9APHY</name>
<evidence type="ECO:0000313" key="3">
    <source>
        <dbReference type="Proteomes" id="UP001385951"/>
    </source>
</evidence>
<dbReference type="EMBL" id="JASBNA010000002">
    <property type="protein sequence ID" value="KAK7695214.1"/>
    <property type="molecule type" value="Genomic_DNA"/>
</dbReference>
<evidence type="ECO:0000313" key="2">
    <source>
        <dbReference type="EMBL" id="KAK7695214.1"/>
    </source>
</evidence>
<dbReference type="AlphaFoldDB" id="A0AAW0GZA2"/>
<comment type="caution">
    <text evidence="2">The sequence shown here is derived from an EMBL/GenBank/DDBJ whole genome shotgun (WGS) entry which is preliminary data.</text>
</comment>
<sequence length="193" mass="19685">MLPFLAAHQQAMMIAKQAYQMAVAQQAMAQANEEWERGSTATSAYGGGYGGMSNMSSMGSMGNMGGMGMGMFPGQYGMPGWGGSMMFPNSAQSMYAGSVVGSELGGGWASQSVYGGPGDRSSRMFNNAGGGGGGQANFSSSRSDAFGPTSSRPGARPRTKTAPSDGALPAQHARARGGAPPPSSWKKSPQRGM</sequence>
<reference evidence="2 3" key="1">
    <citation type="submission" date="2022-09" db="EMBL/GenBank/DDBJ databases">
        <authorList>
            <person name="Palmer J.M."/>
        </authorList>
    </citation>
    <scope>NUCLEOTIDE SEQUENCE [LARGE SCALE GENOMIC DNA]</scope>
    <source>
        <strain evidence="2 3">DSM 7382</strain>
    </source>
</reference>
<feature type="compositionally biased region" description="Polar residues" evidence="1">
    <location>
        <begin position="136"/>
        <end position="152"/>
    </location>
</feature>